<dbReference type="InterPro" id="IPR011042">
    <property type="entry name" value="6-blade_b-propeller_TolB-like"/>
</dbReference>
<name>A0A5M5PSC1_BACFG</name>
<accession>A0A5M5PSC1</accession>
<evidence type="ECO:0000313" key="2">
    <source>
        <dbReference type="EMBL" id="KAA4747549.1"/>
    </source>
</evidence>
<evidence type="ECO:0000256" key="1">
    <source>
        <dbReference type="SAM" id="SignalP"/>
    </source>
</evidence>
<sequence length="406" mass="47124">MISKIYFVLAFLALLGCSSPSPQPIVSSLPVIDIDKARDYPVKRIEIREVADVEYIPLETTKKSLVATYVIQGYHVSDKYIVLFQDGRDILLFDRSGKYLWTVNRRGGGPEEYHRISSLAVDFAAEEHYVFSYNNQKIFVYSFKGDFKRLLRLPSKRMYRFEYLFDYNDKYLIGYNADSFHEKRDQDLHPYYFIHKKSGQLVPVDPCLTMTDRGRRVFHREIVTLPGIAYMDADSYILLPVLNNGSEFLITDIGLDTLYNLADDKLSPIAVRSPSVTMGEPQMNIGPILYTDSYLYFRLVSMKYDRATFRQVAEWEMPCFSLNRHTGEIVRPSIYDSNIIESETRGIYLPSNMNQTFVESNYGMWTYSASNLIRWNENGGLRGELKEIASKLKEDDNNVLVLYNYK</sequence>
<dbReference type="RefSeq" id="WP_149918619.1">
    <property type="nucleotide sequence ID" value="NZ_JBPFKB010000002.1"/>
</dbReference>
<dbReference type="Pfam" id="PF17170">
    <property type="entry name" value="DUF5128"/>
    <property type="match status" value="1"/>
</dbReference>
<dbReference type="EMBL" id="VWEQ01000035">
    <property type="protein sequence ID" value="KAA4747549.1"/>
    <property type="molecule type" value="Genomic_DNA"/>
</dbReference>
<dbReference type="Gene3D" id="2.120.10.30">
    <property type="entry name" value="TolB, C-terminal domain"/>
    <property type="match status" value="1"/>
</dbReference>
<gene>
    <name evidence="2" type="ORF">F3B44_22545</name>
</gene>
<feature type="signal peptide" evidence="1">
    <location>
        <begin position="1"/>
        <end position="23"/>
    </location>
</feature>
<proteinExistence type="predicted"/>
<comment type="caution">
    <text evidence="2">The sequence shown here is derived from an EMBL/GenBank/DDBJ whole genome shotgun (WGS) entry which is preliminary data.</text>
</comment>
<dbReference type="PROSITE" id="PS51257">
    <property type="entry name" value="PROKAR_LIPOPROTEIN"/>
    <property type="match status" value="1"/>
</dbReference>
<organism evidence="2 3">
    <name type="scientific">Bacteroides fragilis</name>
    <dbReference type="NCBI Taxonomy" id="817"/>
    <lineage>
        <taxon>Bacteria</taxon>
        <taxon>Pseudomonadati</taxon>
        <taxon>Bacteroidota</taxon>
        <taxon>Bacteroidia</taxon>
        <taxon>Bacteroidales</taxon>
        <taxon>Bacteroidaceae</taxon>
        <taxon>Bacteroides</taxon>
    </lineage>
</organism>
<reference evidence="2 3" key="1">
    <citation type="journal article" date="2019" name="Nat. Med.">
        <title>A library of human gut bacterial isolates paired with longitudinal multiomics data enables mechanistic microbiome research.</title>
        <authorList>
            <person name="Poyet M."/>
            <person name="Groussin M."/>
            <person name="Gibbons S.M."/>
            <person name="Avila-Pacheco J."/>
            <person name="Jiang X."/>
            <person name="Kearney S.M."/>
            <person name="Perrotta A.R."/>
            <person name="Berdy B."/>
            <person name="Zhao S."/>
            <person name="Lieberman T.D."/>
            <person name="Swanson P.K."/>
            <person name="Smith M."/>
            <person name="Roesemann S."/>
            <person name="Alexander J.E."/>
            <person name="Rich S.A."/>
            <person name="Livny J."/>
            <person name="Vlamakis H."/>
            <person name="Clish C."/>
            <person name="Bullock K."/>
            <person name="Deik A."/>
            <person name="Scott J."/>
            <person name="Pierce K.A."/>
            <person name="Xavier R.J."/>
            <person name="Alm E.J."/>
        </authorList>
    </citation>
    <scope>NUCLEOTIDE SEQUENCE [LARGE SCALE GENOMIC DNA]</scope>
    <source>
        <strain evidence="2 3">BIOML-A106</strain>
    </source>
</reference>
<feature type="chain" id="PRO_5030134098" evidence="1">
    <location>
        <begin position="24"/>
        <end position="406"/>
    </location>
</feature>
<protein>
    <submittedName>
        <fullName evidence="2">6-bladed beta-propeller</fullName>
    </submittedName>
</protein>
<keyword evidence="1" id="KW-0732">Signal</keyword>
<evidence type="ECO:0000313" key="3">
    <source>
        <dbReference type="Proteomes" id="UP000479773"/>
    </source>
</evidence>
<dbReference type="Proteomes" id="UP000479773">
    <property type="component" value="Unassembled WGS sequence"/>
</dbReference>
<dbReference type="AlphaFoldDB" id="A0A5M5PSC1"/>